<geneLocation type="plasmid" evidence="2 3">
    <name>pNATPE02</name>
</geneLocation>
<organism evidence="2 3">
    <name type="scientific">Natrinema pellirubrum (strain DSM 15624 / CIP 106293 / JCM 10476 / NCIMB 786 / 157)</name>
    <dbReference type="NCBI Taxonomy" id="797303"/>
    <lineage>
        <taxon>Archaea</taxon>
        <taxon>Methanobacteriati</taxon>
        <taxon>Methanobacteriota</taxon>
        <taxon>Stenosarchaea group</taxon>
        <taxon>Halobacteria</taxon>
        <taxon>Halobacteriales</taxon>
        <taxon>Natrialbaceae</taxon>
        <taxon>Natrinema</taxon>
    </lineage>
</organism>
<dbReference type="EMBL" id="CP003374">
    <property type="protein sequence ID" value="AGB34100.1"/>
    <property type="molecule type" value="Genomic_DNA"/>
</dbReference>
<gene>
    <name evidence="2" type="ordered locus">Natpe_4408</name>
</gene>
<evidence type="ECO:0000313" key="2">
    <source>
        <dbReference type="EMBL" id="AGB34100.1"/>
    </source>
</evidence>
<dbReference type="AlphaFoldDB" id="L0JRE8"/>
<feature type="region of interest" description="Disordered" evidence="1">
    <location>
        <begin position="23"/>
        <end position="46"/>
    </location>
</feature>
<accession>L0JRE8</accession>
<keyword evidence="2" id="KW-0614">Plasmid</keyword>
<reference evidence="3" key="1">
    <citation type="submission" date="2012-02" db="EMBL/GenBank/DDBJ databases">
        <title>Complete sequence of plasmid 2 of Natrinema pellirubrum DSM 15624.</title>
        <authorList>
            <person name="Lucas S."/>
            <person name="Han J."/>
            <person name="Lapidus A."/>
            <person name="Cheng J.-F."/>
            <person name="Goodwin L."/>
            <person name="Pitluck S."/>
            <person name="Peters L."/>
            <person name="Teshima H."/>
            <person name="Detter J.C."/>
            <person name="Han C."/>
            <person name="Tapia R."/>
            <person name="Land M."/>
            <person name="Hauser L."/>
            <person name="Kyrpides N."/>
            <person name="Ivanova N."/>
            <person name="Pagani I."/>
            <person name="Sproer C."/>
            <person name="Anderson I."/>
            <person name="Woyke T."/>
        </authorList>
    </citation>
    <scope>NUCLEOTIDE SEQUENCE [LARGE SCALE GENOMIC DNA]</scope>
    <source>
        <strain evidence="3">DSM 15624 / JCM 10476 / NCIMB 786</strain>
        <plasmid evidence="3">pNATPE02</plasmid>
    </source>
</reference>
<evidence type="ECO:0000313" key="3">
    <source>
        <dbReference type="Proteomes" id="UP000010843"/>
    </source>
</evidence>
<dbReference type="HOGENOM" id="CLU_217075_0_0_2"/>
<sequence length="46" mass="4851">MITPIITTTLKYPAAVGEARMLQSPREAASPGRDAMTGVPPCSEFS</sequence>
<protein>
    <submittedName>
        <fullName evidence="2">Uncharacterized protein</fullName>
    </submittedName>
</protein>
<evidence type="ECO:0000256" key="1">
    <source>
        <dbReference type="SAM" id="MobiDB-lite"/>
    </source>
</evidence>
<proteinExistence type="predicted"/>
<dbReference type="KEGG" id="npe:Natpe_4408"/>
<name>L0JRE8_NATP1</name>
<dbReference type="Proteomes" id="UP000010843">
    <property type="component" value="Plasmid pNATPE02"/>
</dbReference>